<dbReference type="AlphaFoldDB" id="F0WPT5"/>
<reference evidence="1" key="2">
    <citation type="submission" date="2011-02" db="EMBL/GenBank/DDBJ databases">
        <authorList>
            <person name="MacLean D."/>
        </authorList>
    </citation>
    <scope>NUCLEOTIDE SEQUENCE</scope>
</reference>
<gene>
    <name evidence="1" type="primary">AlNc14C190G8427</name>
    <name evidence="1" type="ORF">ALNC14_094790</name>
</gene>
<reference evidence="1" key="1">
    <citation type="journal article" date="2011" name="PLoS Biol.">
        <title>Gene gain and loss during evolution of obligate parasitism in the white rust pathogen of Arabidopsis thaliana.</title>
        <authorList>
            <person name="Kemen E."/>
            <person name="Gardiner A."/>
            <person name="Schultz-Larsen T."/>
            <person name="Kemen A.C."/>
            <person name="Balmuth A.L."/>
            <person name="Robert-Seilaniantz A."/>
            <person name="Bailey K."/>
            <person name="Holub E."/>
            <person name="Studholme D.J."/>
            <person name="Maclean D."/>
            <person name="Jones J.D."/>
        </authorList>
    </citation>
    <scope>NUCLEOTIDE SEQUENCE</scope>
</reference>
<protein>
    <submittedName>
        <fullName evidence="1">AlNc14C190G8427 protein</fullName>
    </submittedName>
</protein>
<accession>F0WPT5</accession>
<name>F0WPT5_9STRA</name>
<dbReference type="EMBL" id="FR824235">
    <property type="protein sequence ID" value="CCA23336.1"/>
    <property type="molecule type" value="Genomic_DNA"/>
</dbReference>
<evidence type="ECO:0000313" key="1">
    <source>
        <dbReference type="EMBL" id="CCA23336.1"/>
    </source>
</evidence>
<organism evidence="1">
    <name type="scientific">Albugo laibachii Nc14</name>
    <dbReference type="NCBI Taxonomy" id="890382"/>
    <lineage>
        <taxon>Eukaryota</taxon>
        <taxon>Sar</taxon>
        <taxon>Stramenopiles</taxon>
        <taxon>Oomycota</taxon>
        <taxon>Peronosporomycetes</taxon>
        <taxon>Albuginales</taxon>
        <taxon>Albuginaceae</taxon>
        <taxon>Albugo</taxon>
    </lineage>
</organism>
<proteinExistence type="predicted"/>
<sequence length="129" mass="14445">MSNVLEQFVADYPDYCQNRSLPITITQFIAEMCRGEQSVPDVERDKGRGNTKVIMTLLGRKNYSSEDLDAAVRAYAAVAKIGRVCNEYPGVPDRTIRHRANLLKNGVALRKPGPPPILEEKLEGGLRDW</sequence>
<dbReference type="HOGENOM" id="CLU_160335_0_0_1"/>